<dbReference type="GO" id="GO:0031145">
    <property type="term" value="P:anaphase-promoting complex-dependent catabolic process"/>
    <property type="evidence" value="ECO:0007669"/>
    <property type="project" value="InterPro"/>
</dbReference>
<dbReference type="EMBL" id="KV453847">
    <property type="protein sequence ID" value="ODV88292.1"/>
    <property type="molecule type" value="Genomic_DNA"/>
</dbReference>
<evidence type="ECO:0000313" key="3">
    <source>
        <dbReference type="Proteomes" id="UP000094801"/>
    </source>
</evidence>
<feature type="compositionally biased region" description="Acidic residues" evidence="1">
    <location>
        <begin position="229"/>
        <end position="238"/>
    </location>
</feature>
<dbReference type="AlphaFoldDB" id="A0A1E4T965"/>
<dbReference type="Proteomes" id="UP000094801">
    <property type="component" value="Unassembled WGS sequence"/>
</dbReference>
<feature type="compositionally biased region" description="Acidic residues" evidence="1">
    <location>
        <begin position="371"/>
        <end position="381"/>
    </location>
</feature>
<organism evidence="2 3">
    <name type="scientific">[Candida] arabinofermentans NRRL YB-2248</name>
    <dbReference type="NCBI Taxonomy" id="983967"/>
    <lineage>
        <taxon>Eukaryota</taxon>
        <taxon>Fungi</taxon>
        <taxon>Dikarya</taxon>
        <taxon>Ascomycota</taxon>
        <taxon>Saccharomycotina</taxon>
        <taxon>Pichiomycetes</taxon>
        <taxon>Pichiales</taxon>
        <taxon>Pichiaceae</taxon>
        <taxon>Ogataea</taxon>
        <taxon>Ogataea/Candida clade</taxon>
    </lineage>
</organism>
<protein>
    <submittedName>
        <fullName evidence="2">Uncharacterized protein</fullName>
    </submittedName>
</protein>
<feature type="compositionally biased region" description="Polar residues" evidence="1">
    <location>
        <begin position="1"/>
        <end position="10"/>
    </location>
</feature>
<evidence type="ECO:0000313" key="2">
    <source>
        <dbReference type="EMBL" id="ODV88292.1"/>
    </source>
</evidence>
<reference evidence="3" key="1">
    <citation type="submission" date="2016-04" db="EMBL/GenBank/DDBJ databases">
        <title>Comparative genomics of biotechnologically important yeasts.</title>
        <authorList>
            <consortium name="DOE Joint Genome Institute"/>
            <person name="Riley R."/>
            <person name="Haridas S."/>
            <person name="Wolfe K.H."/>
            <person name="Lopes M.R."/>
            <person name="Hittinger C.T."/>
            <person name="Goker M."/>
            <person name="Salamov A."/>
            <person name="Wisecaver J."/>
            <person name="Long T.M."/>
            <person name="Aerts A.L."/>
            <person name="Barry K."/>
            <person name="Choi C."/>
            <person name="Clum A."/>
            <person name="Coughlan A.Y."/>
            <person name="Deshpande S."/>
            <person name="Douglass A.P."/>
            <person name="Hanson S.J."/>
            <person name="Klenk H.-P."/>
            <person name="Labutti K."/>
            <person name="Lapidus A."/>
            <person name="Lindquist E."/>
            <person name="Lipzen A."/>
            <person name="Meier-Kolthoff J.P."/>
            <person name="Ohm R.A."/>
            <person name="Otillar R.P."/>
            <person name="Pangilinan J."/>
            <person name="Peng Y."/>
            <person name="Rokas A."/>
            <person name="Rosa C.A."/>
            <person name="Scheuner C."/>
            <person name="Sibirny A.A."/>
            <person name="Slot J.C."/>
            <person name="Stielow J.B."/>
            <person name="Sun H."/>
            <person name="Kurtzman C.P."/>
            <person name="Blackwell M."/>
            <person name="Grigoriev I.V."/>
            <person name="Jeffries T.W."/>
        </authorList>
    </citation>
    <scope>NUCLEOTIDE SEQUENCE [LARGE SCALE GENOMIC DNA]</scope>
    <source>
        <strain evidence="3">NRRL YB-2248</strain>
    </source>
</reference>
<feature type="compositionally biased region" description="Polar residues" evidence="1">
    <location>
        <begin position="335"/>
        <end position="345"/>
    </location>
</feature>
<feature type="compositionally biased region" description="Polar residues" evidence="1">
    <location>
        <begin position="170"/>
        <end position="182"/>
    </location>
</feature>
<feature type="region of interest" description="Disordered" evidence="1">
    <location>
        <begin position="229"/>
        <end position="262"/>
    </location>
</feature>
<proteinExistence type="predicted"/>
<feature type="region of interest" description="Disordered" evidence="1">
    <location>
        <begin position="1"/>
        <end position="57"/>
    </location>
</feature>
<feature type="region of interest" description="Disordered" evidence="1">
    <location>
        <begin position="304"/>
        <end position="381"/>
    </location>
</feature>
<keyword evidence="3" id="KW-1185">Reference proteome</keyword>
<sequence>MNQSSTNPSAQGQQQQRQHQQQQQQQHNQQQQQPNTTRSATYIPPLSSYSPAFPGPMRQYNKTATSLSTSKASKLSNSLILLPANTATSSTLDYLTMEISNDLTYLRSMGEFGYNYLKPIGVDRTLKQMAEEQELCDDPVNYEGDLVEDEEDDEEDDDDDDDEEDDHQANFDTEATQGNGESVSGPILDFSSGAGTIPQVIVRDEDQDQDLEVDLDEEIPNGYEFEVSYDDDDFDDEQEHDRAQSDLEEDEMVGLGGREGSNIHQLNKNRLNADDEAFMAAEEYQEDHNISVDSFTHQAIRSVDRNNDPVRVMMSNSATPSSTTAASGTQSGISDLTTGETSPQVTQPPPSDVLCAQSTSGLRIRSRYEETDSSDYDMTIE</sequence>
<gene>
    <name evidence="2" type="ORF">CANARDRAFT_26447</name>
</gene>
<feature type="compositionally biased region" description="Low complexity" evidence="1">
    <location>
        <begin position="315"/>
        <end position="334"/>
    </location>
</feature>
<dbReference type="Pfam" id="PF05841">
    <property type="entry name" value="Apc15p"/>
    <property type="match status" value="1"/>
</dbReference>
<dbReference type="OrthoDB" id="3994098at2759"/>
<dbReference type="GO" id="GO:0005680">
    <property type="term" value="C:anaphase-promoting complex"/>
    <property type="evidence" value="ECO:0007669"/>
    <property type="project" value="InterPro"/>
</dbReference>
<accession>A0A1E4T965</accession>
<feature type="compositionally biased region" description="Acidic residues" evidence="1">
    <location>
        <begin position="145"/>
        <end position="166"/>
    </location>
</feature>
<dbReference type="InterPro" id="IPR008402">
    <property type="entry name" value="APC_su15/mnd2"/>
</dbReference>
<feature type="region of interest" description="Disordered" evidence="1">
    <location>
        <begin position="134"/>
        <end position="185"/>
    </location>
</feature>
<feature type="compositionally biased region" description="Low complexity" evidence="1">
    <location>
        <begin position="11"/>
        <end position="33"/>
    </location>
</feature>
<name>A0A1E4T965_9ASCO</name>
<evidence type="ECO:0000256" key="1">
    <source>
        <dbReference type="SAM" id="MobiDB-lite"/>
    </source>
</evidence>